<evidence type="ECO:0000259" key="1">
    <source>
        <dbReference type="Pfam" id="PF25934"/>
    </source>
</evidence>
<keyword evidence="3" id="KW-1185">Reference proteome</keyword>
<name>A0A5D5AFZ6_9EURY</name>
<reference evidence="2 3" key="1">
    <citation type="submission" date="2019-08" db="EMBL/GenBank/DDBJ databases">
        <title>Archaea genome.</title>
        <authorList>
            <person name="Kajale S."/>
            <person name="Shouche Y."/>
            <person name="Deshpande N."/>
            <person name="Sharma A."/>
        </authorList>
    </citation>
    <scope>NUCLEOTIDE SEQUENCE [LARGE SCALE GENOMIC DNA]</scope>
    <source>
        <strain evidence="2 3">ESP3B_9</strain>
    </source>
</reference>
<evidence type="ECO:0000313" key="3">
    <source>
        <dbReference type="Proteomes" id="UP000324104"/>
    </source>
</evidence>
<feature type="domain" description="DUF7979" evidence="1">
    <location>
        <begin position="17"/>
        <end position="76"/>
    </location>
</feature>
<accession>A0A5D5AFZ6</accession>
<dbReference type="InterPro" id="IPR058285">
    <property type="entry name" value="DUF7979"/>
</dbReference>
<dbReference type="EMBL" id="VTAW01000032">
    <property type="protein sequence ID" value="TYT60709.1"/>
    <property type="molecule type" value="Genomic_DNA"/>
</dbReference>
<comment type="caution">
    <text evidence="2">The sequence shown here is derived from an EMBL/GenBank/DDBJ whole genome shotgun (WGS) entry which is preliminary data.</text>
</comment>
<protein>
    <recommendedName>
        <fullName evidence="1">DUF7979 domain-containing protein</fullName>
    </recommendedName>
</protein>
<dbReference type="Proteomes" id="UP000324104">
    <property type="component" value="Unassembled WGS sequence"/>
</dbReference>
<gene>
    <name evidence="2" type="ORF">FYC77_17520</name>
</gene>
<dbReference type="AlphaFoldDB" id="A0A5D5AFZ6"/>
<sequence>MSFSDRSASEFPCRAPTLRRVETIESGATVKHVDQLEAAALEEVREILAGERSTVPQASTLEEGEVIVFTDYYRVERS</sequence>
<organism evidence="2 3">
    <name type="scientific">Natrialba swarupiae</name>
    <dbReference type="NCBI Taxonomy" id="2448032"/>
    <lineage>
        <taxon>Archaea</taxon>
        <taxon>Methanobacteriati</taxon>
        <taxon>Methanobacteriota</taxon>
        <taxon>Stenosarchaea group</taxon>
        <taxon>Halobacteria</taxon>
        <taxon>Halobacteriales</taxon>
        <taxon>Natrialbaceae</taxon>
        <taxon>Natrialba</taxon>
    </lineage>
</organism>
<evidence type="ECO:0000313" key="2">
    <source>
        <dbReference type="EMBL" id="TYT60709.1"/>
    </source>
</evidence>
<dbReference type="Pfam" id="PF25934">
    <property type="entry name" value="DUF7979"/>
    <property type="match status" value="1"/>
</dbReference>
<proteinExistence type="predicted"/>